<dbReference type="AlphaFoldDB" id="A0A6P1BXL0"/>
<protein>
    <submittedName>
        <fullName evidence="1">Transposase family protein</fullName>
    </submittedName>
</protein>
<dbReference type="EMBL" id="VKHP01000893">
    <property type="protein sequence ID" value="NEV03186.1"/>
    <property type="molecule type" value="Genomic_DNA"/>
</dbReference>
<accession>A0A6P1BXL0</accession>
<comment type="caution">
    <text evidence="1">The sequence shown here is derived from an EMBL/GenBank/DDBJ whole genome shotgun (WGS) entry which is preliminary data.</text>
</comment>
<evidence type="ECO:0000313" key="2">
    <source>
        <dbReference type="Proteomes" id="UP000468531"/>
    </source>
</evidence>
<evidence type="ECO:0000313" key="1">
    <source>
        <dbReference type="EMBL" id="NEV03186.1"/>
    </source>
</evidence>
<dbReference type="Proteomes" id="UP000468531">
    <property type="component" value="Unassembled WGS sequence"/>
</dbReference>
<name>A0A6P1BXL0_9BRAD</name>
<sequence length="35" mass="4009">MDHGRDFKSNSMAEAARALGFNLRYSKPKKPWLKG</sequence>
<organism evidence="1 2">
    <name type="scientific">Bradyrhizobium uaiense</name>
    <dbReference type="NCBI Taxonomy" id="2594946"/>
    <lineage>
        <taxon>Bacteria</taxon>
        <taxon>Pseudomonadati</taxon>
        <taxon>Pseudomonadota</taxon>
        <taxon>Alphaproteobacteria</taxon>
        <taxon>Hyphomicrobiales</taxon>
        <taxon>Nitrobacteraceae</taxon>
        <taxon>Bradyrhizobium</taxon>
    </lineage>
</organism>
<reference evidence="1 2" key="1">
    <citation type="journal article" date="2020" name="Arch. Microbiol.">
        <title>Bradyrhizobium uaiense sp. nov., a new highly efficient cowpea symbiont.</title>
        <authorList>
            <person name="Cabral Michel D."/>
            <person name="Azarias Guimaraes A."/>
            <person name="Martins da Costa E."/>
            <person name="Soares de Carvalho T."/>
            <person name="Balsanelli E."/>
            <person name="Willems A."/>
            <person name="Maltempi de Souza E."/>
            <person name="de Souza Moreira F.M."/>
        </authorList>
    </citation>
    <scope>NUCLEOTIDE SEQUENCE [LARGE SCALE GENOMIC DNA]</scope>
    <source>
        <strain evidence="1 2">UFLA 03-164</strain>
    </source>
</reference>
<gene>
    <name evidence="1" type="ORF">FNJ47_48435</name>
</gene>
<feature type="non-terminal residue" evidence="1">
    <location>
        <position position="35"/>
    </location>
</feature>
<keyword evidence="2" id="KW-1185">Reference proteome</keyword>
<proteinExistence type="predicted"/>